<feature type="transmembrane region" description="Helical" evidence="5">
    <location>
        <begin position="320"/>
        <end position="344"/>
    </location>
</feature>
<name>A0AAD8FHT8_BIOPF</name>
<keyword evidence="8" id="KW-1185">Reference proteome</keyword>
<keyword evidence="5" id="KW-1133">Transmembrane helix</keyword>
<reference evidence="7" key="2">
    <citation type="submission" date="2023-04" db="EMBL/GenBank/DDBJ databases">
        <authorList>
            <person name="Bu L."/>
            <person name="Lu L."/>
            <person name="Laidemitt M.R."/>
            <person name="Zhang S.M."/>
            <person name="Mutuku M."/>
            <person name="Mkoji G."/>
            <person name="Steinauer M."/>
            <person name="Loker E.S."/>
        </authorList>
    </citation>
    <scope>NUCLEOTIDE SEQUENCE</scope>
    <source>
        <strain evidence="7">KasaAsao</strain>
        <tissue evidence="7">Whole Snail</tissue>
    </source>
</reference>
<accession>A0AAD8FHT8</accession>
<organism evidence="7 8">
    <name type="scientific">Biomphalaria pfeifferi</name>
    <name type="common">Bloodfluke planorb</name>
    <name type="synonym">Freshwater snail</name>
    <dbReference type="NCBI Taxonomy" id="112525"/>
    <lineage>
        <taxon>Eukaryota</taxon>
        <taxon>Metazoa</taxon>
        <taxon>Spiralia</taxon>
        <taxon>Lophotrochozoa</taxon>
        <taxon>Mollusca</taxon>
        <taxon>Gastropoda</taxon>
        <taxon>Heterobranchia</taxon>
        <taxon>Euthyneura</taxon>
        <taxon>Panpulmonata</taxon>
        <taxon>Hygrophila</taxon>
        <taxon>Lymnaeoidea</taxon>
        <taxon>Planorbidae</taxon>
        <taxon>Biomphalaria</taxon>
    </lineage>
</organism>
<dbReference type="EMBL" id="JASAOG010000017">
    <property type="protein sequence ID" value="KAK0064443.1"/>
    <property type="molecule type" value="Genomic_DNA"/>
</dbReference>
<dbReference type="SMART" id="SM00042">
    <property type="entry name" value="CUB"/>
    <property type="match status" value="2"/>
</dbReference>
<evidence type="ECO:0000256" key="3">
    <source>
        <dbReference type="PROSITE-ProRule" id="PRU00059"/>
    </source>
</evidence>
<feature type="domain" description="CUB" evidence="6">
    <location>
        <begin position="62"/>
        <end position="170"/>
    </location>
</feature>
<keyword evidence="1" id="KW-0677">Repeat</keyword>
<feature type="compositionally biased region" description="Polar residues" evidence="4">
    <location>
        <begin position="358"/>
        <end position="373"/>
    </location>
</feature>
<sequence length="419" mass="46643">MVWFRVSETYTNCLKLTTGKLQYGYTCIESSECQTEYCINAACSCPDVSFLDEETGLCARKSGHIIARNEECGYIVSTGDIPFGALRQWNITGEPGTYVTLVILEVNMNPYTCENNYVEVIEDSRIKGRALCTTGDFTAKYHASKSNNITVNYRGTTAGYKGFRAVYFIRNNSAVLTEPTGYIASQGYPMDFDYYKEYTLLITAKPGQLIRLSPAGITSFRNAYVHIYDGQYTNMTELEYLTDQCTLKSYTSTSNYMLVKFTLSFFSQGFSGFYKIYGVAHGDSCNFFETCLQGLACHGGVCLTYEETICKDTVIDYNKITIIVGAVGWFIAVIAVTTVIVMCLRHHTKSATHGGDNKVSNATGQRQNDNGTLTHKADQDSLEYVNNKELEDTHSVHSTSTVQATNIAVSTTNLLENKR</sequence>
<evidence type="ECO:0000313" key="8">
    <source>
        <dbReference type="Proteomes" id="UP001233172"/>
    </source>
</evidence>
<evidence type="ECO:0000256" key="2">
    <source>
        <dbReference type="ARBA" id="ARBA00023157"/>
    </source>
</evidence>
<comment type="caution">
    <text evidence="7">The sequence shown here is derived from an EMBL/GenBank/DDBJ whole genome shotgun (WGS) entry which is preliminary data.</text>
</comment>
<gene>
    <name evidence="7" type="ORF">Bpfe_006102</name>
</gene>
<dbReference type="InterPro" id="IPR000859">
    <property type="entry name" value="CUB_dom"/>
</dbReference>
<protein>
    <submittedName>
        <fullName evidence="7">Deleted in malignant brain tumors 1 protein</fullName>
    </submittedName>
</protein>
<dbReference type="InterPro" id="IPR035914">
    <property type="entry name" value="Sperma_CUB_dom_sf"/>
</dbReference>
<proteinExistence type="predicted"/>
<keyword evidence="5" id="KW-0812">Transmembrane</keyword>
<keyword evidence="5" id="KW-0472">Membrane</keyword>
<evidence type="ECO:0000256" key="4">
    <source>
        <dbReference type="SAM" id="MobiDB-lite"/>
    </source>
</evidence>
<reference evidence="7" key="1">
    <citation type="journal article" date="2023" name="PLoS Negl. Trop. Dis.">
        <title>A genome sequence for Biomphalaria pfeifferi, the major vector snail for the human-infecting parasite Schistosoma mansoni.</title>
        <authorList>
            <person name="Bu L."/>
            <person name="Lu L."/>
            <person name="Laidemitt M.R."/>
            <person name="Zhang S.M."/>
            <person name="Mutuku M."/>
            <person name="Mkoji G."/>
            <person name="Steinauer M."/>
            <person name="Loker E.S."/>
        </authorList>
    </citation>
    <scope>NUCLEOTIDE SEQUENCE</scope>
    <source>
        <strain evidence="7">KasaAsao</strain>
    </source>
</reference>
<dbReference type="Pfam" id="PF00431">
    <property type="entry name" value="CUB"/>
    <property type="match status" value="1"/>
</dbReference>
<keyword evidence="2" id="KW-1015">Disulfide bond</keyword>
<dbReference type="Gene3D" id="2.60.120.290">
    <property type="entry name" value="Spermadhesin, CUB domain"/>
    <property type="match status" value="2"/>
</dbReference>
<dbReference type="CDD" id="cd00041">
    <property type="entry name" value="CUB"/>
    <property type="match status" value="1"/>
</dbReference>
<dbReference type="Proteomes" id="UP001233172">
    <property type="component" value="Unassembled WGS sequence"/>
</dbReference>
<dbReference type="PROSITE" id="PS01180">
    <property type="entry name" value="CUB"/>
    <property type="match status" value="1"/>
</dbReference>
<evidence type="ECO:0000256" key="1">
    <source>
        <dbReference type="ARBA" id="ARBA00022737"/>
    </source>
</evidence>
<dbReference type="PANTHER" id="PTHR24251">
    <property type="entry name" value="OVOCHYMASE-RELATED"/>
    <property type="match status" value="1"/>
</dbReference>
<evidence type="ECO:0000259" key="6">
    <source>
        <dbReference type="PROSITE" id="PS01180"/>
    </source>
</evidence>
<comment type="caution">
    <text evidence="3">Lacks conserved residue(s) required for the propagation of feature annotation.</text>
</comment>
<dbReference type="SUPFAM" id="SSF49854">
    <property type="entry name" value="Spermadhesin, CUB domain"/>
    <property type="match status" value="2"/>
</dbReference>
<evidence type="ECO:0000313" key="7">
    <source>
        <dbReference type="EMBL" id="KAK0064443.1"/>
    </source>
</evidence>
<evidence type="ECO:0000256" key="5">
    <source>
        <dbReference type="SAM" id="Phobius"/>
    </source>
</evidence>
<dbReference type="AlphaFoldDB" id="A0AAD8FHT8"/>
<feature type="region of interest" description="Disordered" evidence="4">
    <location>
        <begin position="350"/>
        <end position="378"/>
    </location>
</feature>